<organism evidence="1 2">
    <name type="scientific">Leptidea sinapis</name>
    <dbReference type="NCBI Taxonomy" id="189913"/>
    <lineage>
        <taxon>Eukaryota</taxon>
        <taxon>Metazoa</taxon>
        <taxon>Ecdysozoa</taxon>
        <taxon>Arthropoda</taxon>
        <taxon>Hexapoda</taxon>
        <taxon>Insecta</taxon>
        <taxon>Pterygota</taxon>
        <taxon>Neoptera</taxon>
        <taxon>Endopterygota</taxon>
        <taxon>Lepidoptera</taxon>
        <taxon>Glossata</taxon>
        <taxon>Ditrysia</taxon>
        <taxon>Papilionoidea</taxon>
        <taxon>Pieridae</taxon>
        <taxon>Dismorphiinae</taxon>
        <taxon>Leptidea</taxon>
    </lineage>
</organism>
<keyword evidence="2" id="KW-1185">Reference proteome</keyword>
<evidence type="ECO:0000313" key="2">
    <source>
        <dbReference type="Proteomes" id="UP000324832"/>
    </source>
</evidence>
<evidence type="ECO:0000313" key="1">
    <source>
        <dbReference type="EMBL" id="VVD04343.1"/>
    </source>
</evidence>
<dbReference type="AlphaFoldDB" id="A0A5E4R2Y3"/>
<dbReference type="EMBL" id="FZQP02006858">
    <property type="protein sequence ID" value="VVD04343.1"/>
    <property type="molecule type" value="Genomic_DNA"/>
</dbReference>
<gene>
    <name evidence="1" type="ORF">LSINAPIS_LOCUS14112</name>
</gene>
<protein>
    <submittedName>
        <fullName evidence="1">Uncharacterized protein</fullName>
    </submittedName>
</protein>
<accession>A0A5E4R2Y3</accession>
<dbReference type="Proteomes" id="UP000324832">
    <property type="component" value="Unassembled WGS sequence"/>
</dbReference>
<name>A0A5E4R2Y3_9NEOP</name>
<sequence length="75" mass="8871">MYNKPYSRYEFPSAEVQVTSWYTHTSIQGLEPFARDPVHDDSAMPRLSHLHQPVRVLRRRQAVEVQPVLPRQRLT</sequence>
<proteinExistence type="predicted"/>
<reference evidence="1 2" key="1">
    <citation type="submission" date="2017-07" db="EMBL/GenBank/DDBJ databases">
        <authorList>
            <person name="Talla V."/>
            <person name="Backstrom N."/>
        </authorList>
    </citation>
    <scope>NUCLEOTIDE SEQUENCE [LARGE SCALE GENOMIC DNA]</scope>
</reference>